<dbReference type="Proteomes" id="UP001497535">
    <property type="component" value="Unassembled WGS sequence"/>
</dbReference>
<name>A0ACB0XZE5_MELEN</name>
<evidence type="ECO:0000313" key="1">
    <source>
        <dbReference type="EMBL" id="CAK5024915.1"/>
    </source>
</evidence>
<sequence>MGGEGDLPSFAIFFLLILSILSLMRACDKAYSSIGIFLFLSVSFLFKYPFFCLVLADIFCSKIWSFCSLSLFSSSSMPRTFLLLKLSTSSVFLFTGVIRMGGGEDEELNGAF</sequence>
<reference evidence="1" key="1">
    <citation type="submission" date="2023-11" db="EMBL/GenBank/DDBJ databases">
        <authorList>
            <person name="Poullet M."/>
        </authorList>
    </citation>
    <scope>NUCLEOTIDE SEQUENCE</scope>
    <source>
        <strain evidence="1">E1834</strain>
    </source>
</reference>
<keyword evidence="2" id="KW-1185">Reference proteome</keyword>
<comment type="caution">
    <text evidence="1">The sequence shown here is derived from an EMBL/GenBank/DDBJ whole genome shotgun (WGS) entry which is preliminary data.</text>
</comment>
<evidence type="ECO:0000313" key="2">
    <source>
        <dbReference type="Proteomes" id="UP001497535"/>
    </source>
</evidence>
<proteinExistence type="predicted"/>
<accession>A0ACB0XZE5</accession>
<protein>
    <submittedName>
        <fullName evidence="1">Uncharacterized protein</fullName>
    </submittedName>
</protein>
<gene>
    <name evidence="1" type="ORF">MENTE1834_LOCUS5642</name>
</gene>
<dbReference type="EMBL" id="CAVMJV010000004">
    <property type="protein sequence ID" value="CAK5024915.1"/>
    <property type="molecule type" value="Genomic_DNA"/>
</dbReference>
<organism evidence="1 2">
    <name type="scientific">Meloidogyne enterolobii</name>
    <name type="common">Root-knot nematode worm</name>
    <name type="synonym">Meloidogyne mayaguensis</name>
    <dbReference type="NCBI Taxonomy" id="390850"/>
    <lineage>
        <taxon>Eukaryota</taxon>
        <taxon>Metazoa</taxon>
        <taxon>Ecdysozoa</taxon>
        <taxon>Nematoda</taxon>
        <taxon>Chromadorea</taxon>
        <taxon>Rhabditida</taxon>
        <taxon>Tylenchina</taxon>
        <taxon>Tylenchomorpha</taxon>
        <taxon>Tylenchoidea</taxon>
        <taxon>Meloidogynidae</taxon>
        <taxon>Meloidogyninae</taxon>
        <taxon>Meloidogyne</taxon>
    </lineage>
</organism>